<proteinExistence type="predicted"/>
<evidence type="ECO:0000313" key="2">
    <source>
        <dbReference type="Proteomes" id="UP001177021"/>
    </source>
</evidence>
<dbReference type="EMBL" id="CASHSV030000206">
    <property type="protein sequence ID" value="CAJ2654568.1"/>
    <property type="molecule type" value="Genomic_DNA"/>
</dbReference>
<feature type="non-terminal residue" evidence="1">
    <location>
        <position position="440"/>
    </location>
</feature>
<keyword evidence="2" id="KW-1185">Reference proteome</keyword>
<evidence type="ECO:0000313" key="1">
    <source>
        <dbReference type="EMBL" id="CAJ2654568.1"/>
    </source>
</evidence>
<reference evidence="1" key="1">
    <citation type="submission" date="2023-10" db="EMBL/GenBank/DDBJ databases">
        <authorList>
            <person name="Rodriguez Cubillos JULIANA M."/>
            <person name="De Vega J."/>
        </authorList>
    </citation>
    <scope>NUCLEOTIDE SEQUENCE</scope>
</reference>
<dbReference type="Proteomes" id="UP001177021">
    <property type="component" value="Unassembled WGS sequence"/>
</dbReference>
<sequence length="440" mass="51172">MEVPENRKWINNRVDSHKNITEEFEIGVDEFIKFALEQDVNNIGRGDIRCSCKKCKCLKFESPITVKTHLCRKGFMIDYYHWTNHGEDIPPIPPVVVNHSYYGSSGQRKMFDNYEKLVMDAAGPDIGNYLEQEGQDEGDTMEEEPNEEAQKFFEMLKAARSPLWDGCDKYSLLSASLTALSLKADYGLSEGCFNGWMQFMGNALPNNNCMPTNFYQARKSISELGLASLKIECCVKGCMLYYKENDALQSCKICGEQRYMHVRRRGKDKLVPQKHMWYFPLVPRLQRLYSSMQTAREMRWHHREKPSENGSLSHPSDAEAWKHFNKTWPDFARDPRNVRLGLCSDGFAPFDKTGRVYSCWPVIVTPYNLPPWMCMRREFMFLTIIIPGPSNPKRNIDVYLRPLIDELKMLWEDGVITYDVSLQQNFLMKAVVMWTINDFP</sequence>
<protein>
    <submittedName>
        <fullName evidence="1">Uncharacterized protein</fullName>
    </submittedName>
</protein>
<comment type="caution">
    <text evidence="1">The sequence shown here is derived from an EMBL/GenBank/DDBJ whole genome shotgun (WGS) entry which is preliminary data.</text>
</comment>
<gene>
    <name evidence="1" type="ORF">MILVUS5_LOCUS21683</name>
</gene>
<name>A0ACB0KDL2_TRIPR</name>
<organism evidence="1 2">
    <name type="scientific">Trifolium pratense</name>
    <name type="common">Red clover</name>
    <dbReference type="NCBI Taxonomy" id="57577"/>
    <lineage>
        <taxon>Eukaryota</taxon>
        <taxon>Viridiplantae</taxon>
        <taxon>Streptophyta</taxon>
        <taxon>Embryophyta</taxon>
        <taxon>Tracheophyta</taxon>
        <taxon>Spermatophyta</taxon>
        <taxon>Magnoliopsida</taxon>
        <taxon>eudicotyledons</taxon>
        <taxon>Gunneridae</taxon>
        <taxon>Pentapetalae</taxon>
        <taxon>rosids</taxon>
        <taxon>fabids</taxon>
        <taxon>Fabales</taxon>
        <taxon>Fabaceae</taxon>
        <taxon>Papilionoideae</taxon>
        <taxon>50 kb inversion clade</taxon>
        <taxon>NPAAA clade</taxon>
        <taxon>Hologalegina</taxon>
        <taxon>IRL clade</taxon>
        <taxon>Trifolieae</taxon>
        <taxon>Trifolium</taxon>
    </lineage>
</organism>
<accession>A0ACB0KDL2</accession>